<evidence type="ECO:0000313" key="1">
    <source>
        <dbReference type="EMBL" id="KAJ8419133.1"/>
    </source>
</evidence>
<keyword evidence="2" id="KW-1185">Reference proteome</keyword>
<accession>A0AAD7TG17</accession>
<protein>
    <submittedName>
        <fullName evidence="1">Uncharacterized protein</fullName>
    </submittedName>
</protein>
<gene>
    <name evidence="1" type="ORF">AAFF_G00006320</name>
</gene>
<dbReference type="Proteomes" id="UP001221898">
    <property type="component" value="Unassembled WGS sequence"/>
</dbReference>
<evidence type="ECO:0000313" key="2">
    <source>
        <dbReference type="Proteomes" id="UP001221898"/>
    </source>
</evidence>
<comment type="caution">
    <text evidence="1">The sequence shown here is derived from an EMBL/GenBank/DDBJ whole genome shotgun (WGS) entry which is preliminary data.</text>
</comment>
<name>A0AAD7TG17_9TELE</name>
<proteinExistence type="predicted"/>
<organism evidence="1 2">
    <name type="scientific">Aldrovandia affinis</name>
    <dbReference type="NCBI Taxonomy" id="143900"/>
    <lineage>
        <taxon>Eukaryota</taxon>
        <taxon>Metazoa</taxon>
        <taxon>Chordata</taxon>
        <taxon>Craniata</taxon>
        <taxon>Vertebrata</taxon>
        <taxon>Euteleostomi</taxon>
        <taxon>Actinopterygii</taxon>
        <taxon>Neopterygii</taxon>
        <taxon>Teleostei</taxon>
        <taxon>Notacanthiformes</taxon>
        <taxon>Halosauridae</taxon>
        <taxon>Aldrovandia</taxon>
    </lineage>
</organism>
<dbReference type="EMBL" id="JAINUG010000001">
    <property type="protein sequence ID" value="KAJ8419133.1"/>
    <property type="molecule type" value="Genomic_DNA"/>
</dbReference>
<sequence length="71" mass="8014">MDHILGDLWNEVTERSLRDKLGQIYTEVPGTRTVQNTTRGKGGEAHSGHWNLSRLIEESKEGALGLLQWKV</sequence>
<dbReference type="AlphaFoldDB" id="A0AAD7TG17"/>
<reference evidence="1" key="1">
    <citation type="journal article" date="2023" name="Science">
        <title>Genome structures resolve the early diversification of teleost fishes.</title>
        <authorList>
            <person name="Parey E."/>
            <person name="Louis A."/>
            <person name="Montfort J."/>
            <person name="Bouchez O."/>
            <person name="Roques C."/>
            <person name="Iampietro C."/>
            <person name="Lluch J."/>
            <person name="Castinel A."/>
            <person name="Donnadieu C."/>
            <person name="Desvignes T."/>
            <person name="Floi Bucao C."/>
            <person name="Jouanno E."/>
            <person name="Wen M."/>
            <person name="Mejri S."/>
            <person name="Dirks R."/>
            <person name="Jansen H."/>
            <person name="Henkel C."/>
            <person name="Chen W.J."/>
            <person name="Zahm M."/>
            <person name="Cabau C."/>
            <person name="Klopp C."/>
            <person name="Thompson A.W."/>
            <person name="Robinson-Rechavi M."/>
            <person name="Braasch I."/>
            <person name="Lecointre G."/>
            <person name="Bobe J."/>
            <person name="Postlethwait J.H."/>
            <person name="Berthelot C."/>
            <person name="Roest Crollius H."/>
            <person name="Guiguen Y."/>
        </authorList>
    </citation>
    <scope>NUCLEOTIDE SEQUENCE</scope>
    <source>
        <strain evidence="1">NC1722</strain>
    </source>
</reference>